<dbReference type="VEuPathDB" id="TriTrypDB:LDHU3_34.4350"/>
<dbReference type="InterPro" id="IPR034286">
    <property type="entry name" value="M14_AGBL5-like"/>
</dbReference>
<dbReference type="VEuPathDB" id="TriTrypDB:LdBPK_342640.1"/>
<dbReference type="GO" id="GO:0006508">
    <property type="term" value="P:proteolysis"/>
    <property type="evidence" value="ECO:0007669"/>
    <property type="project" value="InterPro"/>
</dbReference>
<feature type="transmembrane region" description="Helical" evidence="4">
    <location>
        <begin position="4421"/>
        <end position="4446"/>
    </location>
</feature>
<dbReference type="VEuPathDB" id="TriTrypDB:LdCL_340034600"/>
<gene>
    <name evidence="6" type="ORF">CGC21_26585</name>
</gene>
<feature type="transmembrane region" description="Helical" evidence="4">
    <location>
        <begin position="1781"/>
        <end position="1802"/>
    </location>
</feature>
<feature type="transmembrane region" description="Helical" evidence="4">
    <location>
        <begin position="1753"/>
        <end position="1774"/>
    </location>
</feature>
<feature type="transmembrane region" description="Helical" evidence="4">
    <location>
        <begin position="2857"/>
        <end position="2878"/>
    </location>
</feature>
<evidence type="ECO:0000256" key="3">
    <source>
        <dbReference type="SAM" id="MobiDB-lite"/>
    </source>
</evidence>
<dbReference type="VEuPathDB" id="TriTrypDB:LdCL_340034400"/>
<dbReference type="FunFam" id="3.40.630.10:FF:000118">
    <property type="entry name" value="Metallo-peptidase, Clan MC, Family M14"/>
    <property type="match status" value="1"/>
</dbReference>
<feature type="transmembrane region" description="Helical" evidence="4">
    <location>
        <begin position="2328"/>
        <end position="2349"/>
    </location>
</feature>
<keyword evidence="4" id="KW-1133">Transmembrane helix</keyword>
<feature type="active site" description="Proton donor/acceptor" evidence="2">
    <location>
        <position position="6049"/>
    </location>
</feature>
<feature type="transmembrane region" description="Helical" evidence="4">
    <location>
        <begin position="1269"/>
        <end position="1290"/>
    </location>
</feature>
<protein>
    <submittedName>
        <fullName evidence="6">Amastin surface glycofamily protein</fullName>
    </submittedName>
</protein>
<feature type="region of interest" description="Disordered" evidence="3">
    <location>
        <begin position="5407"/>
        <end position="5435"/>
    </location>
</feature>
<dbReference type="VEuPathDB" id="TriTrypDB:LDHU3_34.4300"/>
<comment type="caution">
    <text evidence="6">The sequence shown here is derived from an EMBL/GenBank/DDBJ whole genome shotgun (WGS) entry which is preliminary data.</text>
</comment>
<dbReference type="Gene3D" id="3.40.630.10">
    <property type="entry name" value="Zn peptidases"/>
    <property type="match status" value="1"/>
</dbReference>
<feature type="transmembrane region" description="Helical" evidence="4">
    <location>
        <begin position="1822"/>
        <end position="1847"/>
    </location>
</feature>
<dbReference type="VEuPathDB" id="TriTrypDB:LDHU3_34.4500"/>
<feature type="compositionally biased region" description="Acidic residues" evidence="3">
    <location>
        <begin position="5627"/>
        <end position="5640"/>
    </location>
</feature>
<dbReference type="VEuPathDB" id="TriTrypDB:LdCL_340034200"/>
<feature type="domain" description="Peptidase M14" evidence="5">
    <location>
        <begin position="5784"/>
        <end position="6103"/>
    </location>
</feature>
<evidence type="ECO:0000256" key="1">
    <source>
        <dbReference type="ARBA" id="ARBA00005988"/>
    </source>
</evidence>
<feature type="transmembrane region" description="Helical" evidence="4">
    <location>
        <begin position="3260"/>
        <end position="3280"/>
    </location>
</feature>
<comment type="similarity">
    <text evidence="1 2">Belongs to the peptidase M14 family.</text>
</comment>
<feature type="transmembrane region" description="Helical" evidence="4">
    <location>
        <begin position="1224"/>
        <end position="1249"/>
    </location>
</feature>
<dbReference type="Gene3D" id="1.20.140.150">
    <property type="match status" value="4"/>
</dbReference>
<feature type="transmembrane region" description="Helical" evidence="4">
    <location>
        <begin position="1121"/>
        <end position="1143"/>
    </location>
</feature>
<dbReference type="CDD" id="cd06236">
    <property type="entry name" value="M14_AGBL5_like"/>
    <property type="match status" value="1"/>
</dbReference>
<dbReference type="VEuPathDB" id="TriTrypDB:LdBPK_342670.1"/>
<dbReference type="VEuPathDB" id="TriTrypDB:LDHU3_34.4550"/>
<feature type="transmembrane region" description="Helical" evidence="4">
    <location>
        <begin position="668"/>
        <end position="690"/>
    </location>
</feature>
<evidence type="ECO:0000256" key="4">
    <source>
        <dbReference type="SAM" id="Phobius"/>
    </source>
</evidence>
<dbReference type="FunFam" id="2.60.40.3120:FF:000004">
    <property type="entry name" value="Metallo-peptidase, Clan MC, Family M14"/>
    <property type="match status" value="1"/>
</dbReference>
<feature type="region of interest" description="Disordered" evidence="3">
    <location>
        <begin position="5743"/>
        <end position="5791"/>
    </location>
</feature>
<feature type="region of interest" description="Disordered" evidence="3">
    <location>
        <begin position="3577"/>
        <end position="3597"/>
    </location>
</feature>
<feature type="transmembrane region" description="Helical" evidence="4">
    <location>
        <begin position="2369"/>
        <end position="2394"/>
    </location>
</feature>
<feature type="transmembrane region" description="Helical" evidence="4">
    <location>
        <begin position="3850"/>
        <end position="3875"/>
    </location>
</feature>
<sequence length="6240" mass="684455">MAVNAFFAKSASAALAPIAKGSIKSKIAGTVYAVHLQHLFLSPIIEVGSRVYLERDKGEEYAGTVVGGTVVRVNGNGTYGVLLDNNSFDMAVPADMVVFSEGRGKLASDAEHREVVEWLRRAGVARRAHQESIACALFHRGWRAHRLYLLQASDVHCVTHIPKAVRMRVLDEAESQRDHHRQMRQLLKERVMERDFRYKLTKYSGVVSASMALLGIAFAFGWNVKNSRTQKREHQLKVAVKALMQTLNQHHNTLQGTTPVAQHFVRREKEESAVRQALRRLDVAHPRIIVFTGFRGCGKSTLCRNAVLQERVPAVYVDIRGTEDTLRSVVKALGVNRVEVCGDLLEFVADSCRTAKATNGETPLLVLKLREGSNFQRVYNDAVALGCDRRLCHVAIEVPIESLSMATAGLPRLDFCMIAMFSREQAFAYTQHTMDAVGLNHFIDIIGTNSNDLDELFAAVHQRRISAVTYTNEKLLKAMRQLQTTCAGRPRLRSALQQLSAIPYGDGQHAGGDAAALQSAALGEIVFYDPVQDAWLFRNKLFHSASRCCWPQARAFRREVSKMGCKFNFLVYAILQLIAFLSVLIGTPLDMFRGDLNIFDKRPCVTLWGYKVMCDSIVYVDSTDTRWNRCHNRRNRFRMAEALAVISIMVYCAAFVLGVIMLFSCSLLRWVCLALNVVGLLTLGITWGLMVTEFNKGDGPLCPPLKNNYKFGYGFFLLLVAWVLDLVDIVFLLLPAHTKDSVETARQLRDDALVEEPAELMSALPCEESLPLATGFGGVVQLGARHGMQAEHRVSKGPDPRLASILPEVVRHSPRPPPVTHTTDVTASALEQEPGRAARLGRGILFFSVTALATADVVPCHCGDCCVRDLRGVPVPQSSAIVSEEGAAALRTGDMIEGCGCRSCGYVVGVWLDCSPWLCVLCNVGGVAGWKASLSQGSMPEGLMSSAVLGAAGGRAYRLGAVPPRRRQPFTCGCTSERRHHVLFEDFQELRAASANQRESLCVKRGREVCGDAVALACATVVCAISPMAAAGVRRLGLRMIATQHAVDELFAAVHECRVSAGRRTDEKLLRSVRRWGRTALHDPAQDVCVFHHKLFHSASRCCWPQARAFRREVSKMGCKFTFLVYAILQLIAFLSVLIGTPLDMFRGDFKEFGELPCVTLWGFKRMCYSIIYALDTDEKWATCHNRRNRFRASEALAVISIMVYCAAFVLGVIMLFSCSLLRWVCLTLNVVGLLTLGITWVFMVLSYFLDEGVLCPALRTDFQYGVGFILLLVAWVLDLVDIVFLFFPARTKDSVETARQLRDDALVEEPAELMSALPCEESLPLATGFGGVVQLGARHGMQAEHRVSKGPDPRLASILPEVVRHSPRPPPVTHTTDVTASALEQEPGRAARLGRGILFFSVTALATADVVPCHCGDCCVRDLRGVPVPQSSAIVSEEGAAALRTGDMIEGCGCRSCGYVVGVWLDCSPWLCVLCNVGGVAGWKASLSQGSMPEGLMSSAVLGAAGGRAYRLGAVPPRRRQPFTCGCTSERRHHVLFEDFQELRAASANQRESLCVKRGREVCGDAVALACATVVCAISPMAAAGVRRLGLRMIATQHAVDELFAAVHECRVSAGRRTDEKLLRSVRRWGRTALHDPAQDVCVFHHKLFHSASRCCWPQARAFRREVSKMGCKFTFLVYAILQLIAFLSVLIGTPLEMFRGTTRDPYNVSLCITLWGTKYDFQCHFIMYAQTTDGQWARCTTRRQHFRMAEALVVISIILYALAALLGFIMLFCCSLLRWVCLALNVVGLLTLGITWGLMVTEFNKGDGPLCPPLKNNYKFGYGFFLLLVAWVLDLVDIVFLLFPLPTMRSDETARQLRDDALVEEPAELMSALPCEESLPLATGFGGVVQLGARHGMQAEHRVSKGPDPRLASILPEVVRHSPRPPPVTHTTDVTASALEQEPGRAARLAEACVPPGSVWRLPRSTYPREGTSKDRMSRQCVLGDQDVAVAQQRPPSPGLRHGAVAEVMGNATWPLVVGTDGGELCVAPERIVLRGPPRKLHHTARLLERASWLRCCAHGPRAVEASALCRSAVRVEGGPLAHVGVRGAEGRLRCVVEALCVKRGREVCGDAVALACATVVCAISPMAAAGVRRLGLRMIATQHAVDELFAAVHECRVSAGRRTDEKLLRSVRRWGRTALHDPAQDVCVFHHKLFHSASRCCWPQARAFRREVSKMGCKFTFLVYAILQLIAFLSVLIGTPLEMFRGTTRDPYNVSLCITLWGTKYDFQCHFIMYAQTTDGQWARCTTRRQHFRMAEALVVISIILYALAALLGFIMLFCCSLLRWVCLALNVVGLLTLGITWGLMVTEFNKGDGPLCPPLKNNYKFGYGFFLLLVAWVLDLVDIVFLLFPLPTMRSDETARQLRDDALVEEPAELMSALPCEESLPLATGFGGVVQLGARHGMQAEHRVSKGPDPRLASILPEVVRHSPRPPPVTHTTDVTASALEQEPGRAARLGRGMRSTRVRVAPTAQHVPEGGDEQGQDEPVRRMARLKGRQCVLGDQDVAVAQQRPPSPGLRHGAVAEVMGNATWPLVVGTDGGELCVAPERIVLRGPPRKLHHTARLLERASWLRCCAHGPRAVEASALCRSAVRVEGGPLAHVGVRGAEGRLRCVVEALCVKRGREVCGDAVALACATVVCAISPMAAAGVRRLGLRMIATQHAVDELFAAVHECRVSAGRRTDEKLLRSVRRWGRTALHDPAQDVCVFHHKLFHSASRCCWPQARAFRREVSKMGCKFTFLVYAILQLIAFLSVLIGTPLEMFRGTTRDPYNVSLCITLWGTKYDFQCHFIMYAQTTDGQWARCTTRRQHFRMAEALVVISIILYALAALLGFIMLFCCSLLRWVCLALNVVGLLTLGITWGLMVTEFNKGDGPLCPPLKNNYKFGYGFFLLLVAWVLDLVDIVFLLFPLPTMRSDETARQLRDDALVEEPAELMSAPPPVTHTTDVTASASSRSLDALPAWAEACVPPGSVWRLPRSTKLHHTARLLERASWLRCCAHGPRAVEAVALIPISRCWRGGGVNHGPPPRPLQGRPVCEGVCGARDGRPRRWLWRVQECAVPQRGAREGGPLAHVGVRGAEGRLRCVVEALCVKRGARCAATLMAAAGVRRLGLRMIATQHAVDELFAAVHECRVSAGRRTDEKLLRSVRRWGALPFRREVSKMGCKFTFLVYAILQLIAFLSVLIGTPLEMFRVGSHLIILYALRRCLASLCCSAALARWVCLALNVVGLLTLGITWGLMVRSSTRVTAHLPPLKNNYKFGYGFFLLLVAWVLDLVDILRDDALVEEPAELMSALPCEESLPLLRDSVAWCNSGEHGMQAEHRVSKGPDPRLASILPEVVRHSPRPPPVTHTTDVTASALEQEPGRAARLAEHAFHPVRVAPTAQHVPEGGDEQGQDEPVRRMARLKGRQCVLGDQDVAVLTLAYGLGRLLRGIAGIRVRQASCCADCRRAWSAAAAAAAVTGLRHGAVAEVMGNAPGRWGARRRGALWHLSACVAGAAEEAAPHREAAGACELAALLRHGPRAVEAVALIPISRAGAGGRNHGPPPRPSKAARGGGPLAHVGVRGAEGRLRCVVEALCVKRGARCAATLWRWRVRPSSVPSHRGGVPIASLSMAAAGVRRLGLRMIATQHAVDELFAAVHECRVSAGRRTDEKLLRSVRRWGRTALHDPAQDVCVFHHKLFHSASRCCWPQARAFRREVSKMGCKFTFLVYAILQLIAFLSVLIGTPLDMFRGDLNDFGERPCVTLWGFKRMCYSIVYALDTDEKWATCHKRRSRFRMAEALAAISIMVYCAAFVLGVIMLFSCSLLRWVCLTLNVVGLLTLGITWVFMVLAYVQEDGVLCPALRTDYKFGYGFFLLLVAWVLDLVDIVFLLIPVHRKNSIEAARQLRDDALVEEPAELMSALPCEESLPLATGFGGVVQLGARHGMQAEHRVSKGPDPRLASILPEVVRHSPRPPPVTHTTDVTASALEQEPGRAARLGRGMRSTRVRVAPTAQHVPEGGDEQGQDEPVRRMARLKGRQCVLGDQDVAVAQQRPPSPGLRHGAVAEVMGNATWPLVVGTDGGELCVAPERIVLRGPPRKLHHTARLLERASWLRCCAHGPRAVEAVALIPISRCWRGVGVNHGPPPRPLQGRPGGPLAHVGVRGAEGRLRCVVEALCVKRGREVCGDAVALACATVVCAISPMAAAGVRRLGLRMIATQHAVDELFAAVHECRVSAGRRTDEKLLRSVRRWGRTALHDPAQDVCVFHHKLFHSASRCCWPQARAFRREVSKMGCKFTFLVYAILQLIAFLSVLIGTPLDMFRGDLNDFGERPCVTLWGFKRMCYSIVYALDTDEKWATCHKRRSRFRMAEALAAISIMVYCAAFVLGVIMLFSCSLLRWVCLTLNVVGLLTLGITWVFMVLAYVQEDGVLCPALRTDYKFGYGFFLLLVAWVLDLVDIVFLLIPVHRKNSIEAARQLRDDALVEEPAELMSALPCEESLPLATGFGGVVQLGARHGMQAEHRVSKGPDPRLASILPEVVRHSPRPPPVTHTTDVTASALEQEPGRAARLGRGMRSTRVRVAPTAQHVPEGGDEQGQDEPVRRMARLKGRQCVLGDQDVAVAQQRPPSPGLRHGAVAEVMGNATWPLVVGTDGGELCVAPERIVLRGPPRKLHHTARLLERASWLRCCAHGPRAVEASALCRSAVRVEGGPLAHVGVRGAEGRLRCVVEALCVKRGREVCGDAVALACATVVCAISPMAAAGVRRLGLRMIATQHAVDELFAAVHECRVSAGRRTDEKLLRSVRRWGRTALHDPAQDVCVFHHKLFHSASRCCWPQARAFRREVSKMGCKFTFLVYAILQLIAFLSVLIGTPLDMFRGDLNDFGERPCVTLWGFKRMCYSIVYALDTDEKWATCHKRRSRFRMAEALAAISIMVYCAAFVLGVIMLFSCSLLRWVCLTLNVVGLLTLGITWVFMVLAYVQEDGVLCPALRTDYKFGYGFFLLLVAWVLDLVDIVFLLIPVHRKNSIEAARQLRDDALVEEPAELMSALPCEESLPLATGFGGVVRLGARHGMQAEHRDLKGPDPRLASILPEVVRHSPRPPPVTHTTDVTASALEQEPGRAARLGRGMRSTRVRVAPTAQHVPEGGDEQGQDEPVRRMARLKGRQCVLGDQDVAVAQQRPPSPGLRHGAVAEVMGNATWPLVVGTDGGELCVAPERIVLRGPPRKLHHTARLLERASWLRCCAHGPRAVEASALCRSAVRVEGGPLAHVGVRGAEGRLRCVVEALCVKRGREVCGDAVALACATVVCAISPMALAASSVDSCLDSIPAVSLITEQLIISPNTPALNPSPLCRRREGRQQQPHLQSSIEAKSPFGVHNDVNVTDMGLGFSGCSQQSSPREAAAQRTSIEGHRDASRCISNSTKLQSMNGLDRDASLRGADDAARGAAGSQIRAASLTAPGPEVDDAHWVFQRPPNNQRTFYFQEDNLEFSSQFDSGNLIQVERVGVFHYRMYTAMDCGNAPWQTNNRQWFHFSVRGGSKGAVVTICFVGMAHSNMFTYDWMPVMAVVPTRPQYTRIAGKANVEALEKMPETPGYPLLVHKPVSKDDADSDGGGDEGDNDADAGAAGANNNGGAGGIAFSISPTGRSSGTSKKKKTKKKSIAMNLTFNFKIETEIAVTYTPPQGRPDSPAIYIASNHPYTYYTLQRNLAMWQETARRSNTLREMSLQAPDHQARRSSSEQRSGPDSYAVDGLATVQPGSSGRSKKWAGSSNTGNVAAPYSAEFSEIYFHREVLCKSLEGRDVTLLTISDCSRMAIERAPLLSKEDGLPHSSALGFTQRPYSFFGKQYVVLTARVHPGECPGSHLMHGCIDFLMNCTDCRAAALRHNFVFCVVPMLNPDGVVRGHSRVDSNGVDLNRMYRDPSRKRHPAPYAVLALLRSLGSRVALFIDMHAHANKRGTFFYGNSMDWANQIENLLYAKLVSLNTPYLDFRSCNFSEANMFAVSKSGKRKDSSSRVVAFTEAGIVHGYTIETSHVMADALNPVALLTNHQTDQLDTALPSPPPVMHSPATFRDTARAMLLGLLDLKGINPKSRLPLTQFHSTRGLALWLQRQLQIESAETLFAQAFKLHGKEAQASTSESGNTLLATIMKSMAAEEYPEKITIREARLLPRTTFSGVRSFVPLDTAIVLLGNNCTTAIPPAVIATRRRSKPMLLSSDTTVET</sequence>
<evidence type="ECO:0000313" key="7">
    <source>
        <dbReference type="Proteomes" id="UP000318447"/>
    </source>
</evidence>
<organism evidence="6 7">
    <name type="scientific">Leishmania donovani</name>
    <dbReference type="NCBI Taxonomy" id="5661"/>
    <lineage>
        <taxon>Eukaryota</taxon>
        <taxon>Discoba</taxon>
        <taxon>Euglenozoa</taxon>
        <taxon>Kinetoplastea</taxon>
        <taxon>Metakinetoplastina</taxon>
        <taxon>Trypanosomatida</taxon>
        <taxon>Trypanosomatidae</taxon>
        <taxon>Leishmaniinae</taxon>
        <taxon>Leishmania</taxon>
    </lineage>
</organism>
<feature type="transmembrane region" description="Helical" evidence="4">
    <location>
        <begin position="2779"/>
        <end position="2801"/>
    </location>
</feature>
<feature type="transmembrane region" description="Helical" evidence="4">
    <location>
        <begin position="4466"/>
        <end position="4487"/>
    </location>
</feature>
<dbReference type="GO" id="GO:0008270">
    <property type="term" value="F:zinc ion binding"/>
    <property type="evidence" value="ECO:0007669"/>
    <property type="project" value="InterPro"/>
</dbReference>
<dbReference type="InterPro" id="IPR009944">
    <property type="entry name" value="Amastin"/>
</dbReference>
<dbReference type="Pfam" id="PF07344">
    <property type="entry name" value="Amastin"/>
    <property type="match status" value="9"/>
</dbReference>
<feature type="transmembrane region" description="Helical" evidence="4">
    <location>
        <begin position="2926"/>
        <end position="2951"/>
    </location>
</feature>
<feature type="region of interest" description="Disordered" evidence="3">
    <location>
        <begin position="5612"/>
        <end position="5676"/>
    </location>
</feature>
<dbReference type="VEuPathDB" id="TriTrypDB:LDHU3_34.4310"/>
<feature type="transmembrane region" description="Helical" evidence="4">
    <location>
        <begin position="569"/>
        <end position="592"/>
    </location>
</feature>
<evidence type="ECO:0000256" key="2">
    <source>
        <dbReference type="PROSITE-ProRule" id="PRU01379"/>
    </source>
</evidence>
<feature type="transmembrane region" description="Helical" evidence="4">
    <location>
        <begin position="4872"/>
        <end position="4894"/>
    </location>
</feature>
<dbReference type="EMBL" id="RHLC01000004">
    <property type="protein sequence ID" value="TPP40163.1"/>
    <property type="molecule type" value="Genomic_DNA"/>
</dbReference>
<feature type="transmembrane region" description="Helical" evidence="4">
    <location>
        <begin position="2300"/>
        <end position="2321"/>
    </location>
</feature>
<feature type="compositionally biased region" description="Polar residues" evidence="3">
    <location>
        <begin position="5379"/>
        <end position="5388"/>
    </location>
</feature>
<keyword evidence="4" id="KW-0812">Transmembrane</keyword>
<feature type="transmembrane region" description="Helical" evidence="4">
    <location>
        <begin position="2885"/>
        <end position="2906"/>
    </location>
</feature>
<dbReference type="VEuPathDB" id="TriTrypDB:LdBPK_044340.1"/>
<feature type="transmembrane region" description="Helical" evidence="4">
    <location>
        <begin position="4947"/>
        <end position="4968"/>
    </location>
</feature>
<dbReference type="VEuPathDB" id="TriTrypDB:LDHU3_34.4590"/>
<feature type="transmembrane region" description="Helical" evidence="4">
    <location>
        <begin position="4393"/>
        <end position="4414"/>
    </location>
</feature>
<accession>A0A504WWD3</accession>
<keyword evidence="4" id="KW-0472">Membrane</keyword>
<feature type="transmembrane region" description="Helical" evidence="4">
    <location>
        <begin position="2222"/>
        <end position="2244"/>
    </location>
</feature>
<feature type="transmembrane region" description="Helical" evidence="4">
    <location>
        <begin position="5020"/>
        <end position="5041"/>
    </location>
</feature>
<evidence type="ECO:0000259" key="5">
    <source>
        <dbReference type="PROSITE" id="PS52035"/>
    </source>
</evidence>
<dbReference type="InterPro" id="IPR027417">
    <property type="entry name" value="P-loop_NTPase"/>
</dbReference>
<feature type="transmembrane region" description="Helical" evidence="4">
    <location>
        <begin position="4975"/>
        <end position="5000"/>
    </location>
</feature>
<dbReference type="Proteomes" id="UP000318447">
    <property type="component" value="Unassembled WGS sequence"/>
</dbReference>
<dbReference type="VEuPathDB" id="TriTrypDB:LdCL_340034300"/>
<dbReference type="GO" id="GO:0004181">
    <property type="term" value="F:metallocarboxypeptidase activity"/>
    <property type="evidence" value="ECO:0007669"/>
    <property type="project" value="InterPro"/>
</dbReference>
<feature type="transmembrane region" description="Helical" evidence="4">
    <location>
        <begin position="3207"/>
        <end position="3225"/>
    </location>
</feature>
<proteinExistence type="inferred from homology"/>
<dbReference type="Gene3D" id="3.40.50.300">
    <property type="entry name" value="P-loop containing nucleotide triphosphate hydrolases"/>
    <property type="match status" value="1"/>
</dbReference>
<dbReference type="Pfam" id="PF00246">
    <property type="entry name" value="Peptidase_M14"/>
    <property type="match status" value="1"/>
</dbReference>
<feature type="transmembrane region" description="Helical" evidence="4">
    <location>
        <begin position="200"/>
        <end position="222"/>
    </location>
</feature>
<feature type="transmembrane region" description="Helical" evidence="4">
    <location>
        <begin position="4318"/>
        <end position="4340"/>
    </location>
</feature>
<dbReference type="SUPFAM" id="SSF52540">
    <property type="entry name" value="P-loop containing nucleoside triphosphate hydrolases"/>
    <property type="match status" value="1"/>
</dbReference>
<dbReference type="PROSITE" id="PS52035">
    <property type="entry name" value="PEPTIDASE_M14"/>
    <property type="match status" value="1"/>
</dbReference>
<dbReference type="SUPFAM" id="SSF53187">
    <property type="entry name" value="Zn-dependent exopeptidases"/>
    <property type="match status" value="1"/>
</dbReference>
<evidence type="ECO:0000313" key="6">
    <source>
        <dbReference type="EMBL" id="TPP40163.1"/>
    </source>
</evidence>
<feature type="transmembrane region" description="Helical" evidence="4">
    <location>
        <begin position="3747"/>
        <end position="3769"/>
    </location>
</feature>
<feature type="transmembrane region" description="Helical" evidence="4">
    <location>
        <begin position="1196"/>
        <end position="1217"/>
    </location>
</feature>
<reference evidence="7" key="1">
    <citation type="submission" date="2019-02" db="EMBL/GenBank/DDBJ databases">
        <title>FDA dAtabase for Regulatory Grade micrObial Sequences (FDA-ARGOS): Supporting development and validation of Infectious Disease Dx tests.</title>
        <authorList>
            <person name="Duncan R."/>
            <person name="Fisher C."/>
            <person name="Tallon L."/>
            <person name="Sadzewicz L."/>
            <person name="Sengamalay N."/>
            <person name="Ott S."/>
            <person name="Godinez A."/>
            <person name="Nagaraj S."/>
            <person name="Vavikolanu K."/>
            <person name="Nadendla S."/>
            <person name="Aluvathingal J."/>
            <person name="Sichtig H."/>
        </authorList>
    </citation>
    <scope>NUCLEOTIDE SEQUENCE [LARGE SCALE GENOMIC DNA]</scope>
    <source>
        <strain evidence="7">FDAARGOS_361</strain>
    </source>
</reference>
<feature type="region of interest" description="Disordered" evidence="3">
    <location>
        <begin position="5368"/>
        <end position="5388"/>
    </location>
</feature>
<feature type="transmembrane region" description="Helical" evidence="4">
    <location>
        <begin position="3822"/>
        <end position="3843"/>
    </location>
</feature>
<feature type="transmembrane region" description="Helical" evidence="4">
    <location>
        <begin position="3895"/>
        <end position="3916"/>
    </location>
</feature>
<dbReference type="InterPro" id="IPR000834">
    <property type="entry name" value="Peptidase_M14"/>
</dbReference>
<dbReference type="VEuPathDB" id="TriTrypDB:LdCL_340034700"/>
<feature type="transmembrane region" description="Helical" evidence="4">
    <location>
        <begin position="1675"/>
        <end position="1697"/>
    </location>
</feature>
<name>A0A504WWD3_LEIDO</name>
<feature type="transmembrane region" description="Helical" evidence="4">
    <location>
        <begin position="711"/>
        <end position="734"/>
    </location>
</feature>
<dbReference type="Gene3D" id="2.60.40.3120">
    <property type="match status" value="1"/>
</dbReference>
<dbReference type="PANTHER" id="PTHR33297:SF4">
    <property type="entry name" value="AMASTIN"/>
    <property type="match status" value="1"/>
</dbReference>
<feature type="transmembrane region" description="Helical" evidence="4">
    <location>
        <begin position="642"/>
        <end position="662"/>
    </location>
</feature>
<dbReference type="PANTHER" id="PTHR33297">
    <property type="entry name" value="AMASTIN-LIKE SURFACE PROTEIN-LIKE PROTEIN-RELATED"/>
    <property type="match status" value="1"/>
</dbReference>